<organism evidence="1 2">
    <name type="scientific">Paractinoplanes toevensis</name>
    <dbReference type="NCBI Taxonomy" id="571911"/>
    <lineage>
        <taxon>Bacteria</taxon>
        <taxon>Bacillati</taxon>
        <taxon>Actinomycetota</taxon>
        <taxon>Actinomycetes</taxon>
        <taxon>Micromonosporales</taxon>
        <taxon>Micromonosporaceae</taxon>
        <taxon>Paractinoplanes</taxon>
    </lineage>
</organism>
<dbReference type="RefSeq" id="WP_213006449.1">
    <property type="nucleotide sequence ID" value="NZ_BOQN01000031.1"/>
</dbReference>
<reference evidence="1 2" key="1">
    <citation type="submission" date="2021-03" db="EMBL/GenBank/DDBJ databases">
        <title>Whole genome shotgun sequence of Actinoplanes toevensis NBRC 105298.</title>
        <authorList>
            <person name="Komaki H."/>
            <person name="Tamura T."/>
        </authorList>
    </citation>
    <scope>NUCLEOTIDE SEQUENCE [LARGE SCALE GENOMIC DNA]</scope>
    <source>
        <strain evidence="1 2">NBRC 105298</strain>
    </source>
</reference>
<keyword evidence="2" id="KW-1185">Reference proteome</keyword>
<dbReference type="EMBL" id="BOQN01000031">
    <property type="protein sequence ID" value="GIM90513.1"/>
    <property type="molecule type" value="Genomic_DNA"/>
</dbReference>
<sequence length="510" mass="54611">MAATLDVLVERFGEPADPLLAARFAALTASRVQTEGDDIGARKWDEAAALFEAAGAPGEASVQRAKAALDRTHDGNVDAEPIRADVDYQEKNGGSPERANAWSRLSILHAVQEEFAEAVEAANRAGDYAAQTGDPRLIARHAALRARILANADDHEGALAAARLAWNFYRAHGPQAQLAHVATLFGHLAEDPAEQAEAFGAAIATGVAEEQLPARMGRGHAFKRLDRAGEAVADLVEAVALCAEQGLDHGGAFARFELAQAYAMAGRPVEAAEVAEEALLTFDEHGDVETASNVRFLLAKQYREIGDTAGAVTRYRELIELLADNRAGRGQIGEEAGGLLFDLDRDAEAAEAFRAAGEDLHEAGDLVGELRTLRRRVSALHFADDPEAATETFRLAAERFAELPEELAAEPNAIWQNGMTAFEQSRVLMSRGRYPEAVPILLGVPPRLRAIGAVDDADHLDGMYAEALLRSGDPAAAEAHLRDLLADMAPDASGRELAEKIYQEARDAKS</sequence>
<comment type="caution">
    <text evidence="1">The sequence shown here is derived from an EMBL/GenBank/DDBJ whole genome shotgun (WGS) entry which is preliminary data.</text>
</comment>
<evidence type="ECO:0000313" key="1">
    <source>
        <dbReference type="EMBL" id="GIM90513.1"/>
    </source>
</evidence>
<dbReference type="Gene3D" id="1.25.40.10">
    <property type="entry name" value="Tetratricopeptide repeat domain"/>
    <property type="match status" value="2"/>
</dbReference>
<dbReference type="Proteomes" id="UP000677082">
    <property type="component" value="Unassembled WGS sequence"/>
</dbReference>
<dbReference type="InterPro" id="IPR011990">
    <property type="entry name" value="TPR-like_helical_dom_sf"/>
</dbReference>
<protein>
    <recommendedName>
        <fullName evidence="3">Tetratricopeptide repeat protein</fullName>
    </recommendedName>
</protein>
<proteinExistence type="predicted"/>
<name>A0A919W4U6_9ACTN</name>
<dbReference type="SMART" id="SM00028">
    <property type="entry name" value="TPR"/>
    <property type="match status" value="4"/>
</dbReference>
<evidence type="ECO:0000313" key="2">
    <source>
        <dbReference type="Proteomes" id="UP000677082"/>
    </source>
</evidence>
<accession>A0A919W4U6</accession>
<dbReference type="AlphaFoldDB" id="A0A919W4U6"/>
<gene>
    <name evidence="1" type="ORF">Ato02nite_023060</name>
</gene>
<evidence type="ECO:0008006" key="3">
    <source>
        <dbReference type="Google" id="ProtNLM"/>
    </source>
</evidence>
<dbReference type="SUPFAM" id="SSF48452">
    <property type="entry name" value="TPR-like"/>
    <property type="match status" value="2"/>
</dbReference>
<dbReference type="InterPro" id="IPR019734">
    <property type="entry name" value="TPR_rpt"/>
</dbReference>